<reference evidence="1" key="1">
    <citation type="submission" date="2022-07" db="EMBL/GenBank/DDBJ databases">
        <title>Genome Sequence of Phlebia brevispora.</title>
        <authorList>
            <person name="Buettner E."/>
        </authorList>
    </citation>
    <scope>NUCLEOTIDE SEQUENCE</scope>
    <source>
        <strain evidence="1">MPL23</strain>
    </source>
</reference>
<accession>A0ACC1RTK2</accession>
<gene>
    <name evidence="1" type="ORF">NM688_g8647</name>
</gene>
<comment type="caution">
    <text evidence="1">The sequence shown here is derived from an EMBL/GenBank/DDBJ whole genome shotgun (WGS) entry which is preliminary data.</text>
</comment>
<dbReference type="EMBL" id="JANHOG010002389">
    <property type="protein sequence ID" value="KAJ3523915.1"/>
    <property type="molecule type" value="Genomic_DNA"/>
</dbReference>
<evidence type="ECO:0000313" key="1">
    <source>
        <dbReference type="EMBL" id="KAJ3523915.1"/>
    </source>
</evidence>
<keyword evidence="2" id="KW-1185">Reference proteome</keyword>
<dbReference type="Proteomes" id="UP001148662">
    <property type="component" value="Unassembled WGS sequence"/>
</dbReference>
<name>A0ACC1RTK2_9APHY</name>
<proteinExistence type="predicted"/>
<organism evidence="1 2">
    <name type="scientific">Phlebia brevispora</name>
    <dbReference type="NCBI Taxonomy" id="194682"/>
    <lineage>
        <taxon>Eukaryota</taxon>
        <taxon>Fungi</taxon>
        <taxon>Dikarya</taxon>
        <taxon>Basidiomycota</taxon>
        <taxon>Agaricomycotina</taxon>
        <taxon>Agaricomycetes</taxon>
        <taxon>Polyporales</taxon>
        <taxon>Meruliaceae</taxon>
        <taxon>Phlebia</taxon>
    </lineage>
</organism>
<protein>
    <submittedName>
        <fullName evidence="1">Uncharacterized protein</fullName>
    </submittedName>
</protein>
<sequence length="366" mass="40314">MVPASTTSSITVRPRDAGTILYSRLGVTFRLTLAGNHDALYQVRLLSALRSGDPALIHPFLTEIGRDKRQSTDVDLGAAALHLAIRCASCDTVALLLGHRSISPNAVHPPGSGTTALHLAASLPRLDVVNLLLEQDGIDDTIRDSQGRTCLDVAKGKEVQRAIKDSRVLLNASYRSLLRTYILSPHNERPPDALVHLLSSPRARLVDLSYMDDATGTTLLHEAARRRDLRMVEVAVRAGADVFVRDRKGRMAYDGLGRDDRVRVFLRQFTNQDTTLIEQPTGDPPELKGYLNKYVNVAKGYSVRWFVLKNGVLSYYHHAEDETVASTRVDSNENGDPQDDAGEWRDAVRGAFDAHARDARGAKVVH</sequence>
<evidence type="ECO:0000313" key="2">
    <source>
        <dbReference type="Proteomes" id="UP001148662"/>
    </source>
</evidence>